<protein>
    <recommendedName>
        <fullName evidence="4">Amidohydrolase</fullName>
    </recommendedName>
</protein>
<dbReference type="InterPro" id="IPR017439">
    <property type="entry name" value="Amidohydrolase"/>
</dbReference>
<dbReference type="RefSeq" id="WP_173156382.1">
    <property type="nucleotide sequence ID" value="NZ_BAAALX010000001.1"/>
</dbReference>
<evidence type="ECO:0000313" key="3">
    <source>
        <dbReference type="Proteomes" id="UP001500177"/>
    </source>
</evidence>
<reference evidence="2 3" key="1">
    <citation type="journal article" date="2019" name="Int. J. Syst. Evol. Microbiol.">
        <title>The Global Catalogue of Microorganisms (GCM) 10K type strain sequencing project: providing services to taxonomists for standard genome sequencing and annotation.</title>
        <authorList>
            <consortium name="The Broad Institute Genomics Platform"/>
            <consortium name="The Broad Institute Genome Sequencing Center for Infectious Disease"/>
            <person name="Wu L."/>
            <person name="Ma J."/>
        </authorList>
    </citation>
    <scope>NUCLEOTIDE SEQUENCE [LARGE SCALE GENOMIC DNA]</scope>
    <source>
        <strain evidence="2 3">JCM 13318</strain>
    </source>
</reference>
<dbReference type="SUPFAM" id="SSF53187">
    <property type="entry name" value="Zn-dependent exopeptidases"/>
    <property type="match status" value="1"/>
</dbReference>
<comment type="caution">
    <text evidence="2">The sequence shown here is derived from an EMBL/GenBank/DDBJ whole genome shotgun (WGS) entry which is preliminary data.</text>
</comment>
<name>A0ABN2A0D1_9MICO</name>
<keyword evidence="3" id="KW-1185">Reference proteome</keyword>
<feature type="region of interest" description="Disordered" evidence="1">
    <location>
        <begin position="107"/>
        <end position="144"/>
    </location>
</feature>
<dbReference type="Proteomes" id="UP001500177">
    <property type="component" value="Unassembled WGS sequence"/>
</dbReference>
<dbReference type="Pfam" id="PF01546">
    <property type="entry name" value="Peptidase_M20"/>
    <property type="match status" value="1"/>
</dbReference>
<gene>
    <name evidence="2" type="ORF">GCM10009690_09450</name>
</gene>
<proteinExistence type="predicted"/>
<dbReference type="PANTHER" id="PTHR11014:SF63">
    <property type="entry name" value="METALLOPEPTIDASE, PUTATIVE (AFU_ORTHOLOGUE AFUA_6G09600)-RELATED"/>
    <property type="match status" value="1"/>
</dbReference>
<evidence type="ECO:0000313" key="2">
    <source>
        <dbReference type="EMBL" id="GAA1508614.1"/>
    </source>
</evidence>
<sequence>MAGLCSRRCRSCDVPCIRSQRSVIELPRTQAAVLDALSGLDLGVTTGVGTTSVVAVLRGSHPNKPAAAPAVLLRGDMDALPVTEETDEPFASTNGHMHACGHDLHTAGVAADARPRISDGNDSTIAEVNPPTPDRRADPPVPPR</sequence>
<dbReference type="Gene3D" id="3.40.630.10">
    <property type="entry name" value="Zn peptidases"/>
    <property type="match status" value="1"/>
</dbReference>
<dbReference type="PANTHER" id="PTHR11014">
    <property type="entry name" value="PEPTIDASE M20 FAMILY MEMBER"/>
    <property type="match status" value="1"/>
</dbReference>
<accession>A0ABN2A0D1</accession>
<evidence type="ECO:0000256" key="1">
    <source>
        <dbReference type="SAM" id="MobiDB-lite"/>
    </source>
</evidence>
<organism evidence="2 3">
    <name type="scientific">Brevibacterium permense</name>
    <dbReference type="NCBI Taxonomy" id="234834"/>
    <lineage>
        <taxon>Bacteria</taxon>
        <taxon>Bacillati</taxon>
        <taxon>Actinomycetota</taxon>
        <taxon>Actinomycetes</taxon>
        <taxon>Micrococcales</taxon>
        <taxon>Brevibacteriaceae</taxon>
        <taxon>Brevibacterium</taxon>
    </lineage>
</organism>
<dbReference type="EMBL" id="BAAALX010000001">
    <property type="protein sequence ID" value="GAA1508614.1"/>
    <property type="molecule type" value="Genomic_DNA"/>
</dbReference>
<dbReference type="InterPro" id="IPR002933">
    <property type="entry name" value="Peptidase_M20"/>
</dbReference>
<evidence type="ECO:0008006" key="4">
    <source>
        <dbReference type="Google" id="ProtNLM"/>
    </source>
</evidence>